<dbReference type="AlphaFoldDB" id="A0A834TZA8"/>
<proteinExistence type="predicted"/>
<accession>A0A834TZA8</accession>
<gene>
    <name evidence="1" type="ORF">G2W53_019969</name>
</gene>
<protein>
    <submittedName>
        <fullName evidence="1">Uncharacterized protein</fullName>
    </submittedName>
</protein>
<evidence type="ECO:0000313" key="2">
    <source>
        <dbReference type="Proteomes" id="UP000634136"/>
    </source>
</evidence>
<reference evidence="1" key="1">
    <citation type="submission" date="2020-09" db="EMBL/GenBank/DDBJ databases">
        <title>Genome-Enabled Discovery of Anthraquinone Biosynthesis in Senna tora.</title>
        <authorList>
            <person name="Kang S.-H."/>
            <person name="Pandey R.P."/>
            <person name="Lee C.-M."/>
            <person name="Sim J.-S."/>
            <person name="Jeong J.-T."/>
            <person name="Choi B.-S."/>
            <person name="Jung M."/>
            <person name="Ginzburg D."/>
            <person name="Zhao K."/>
            <person name="Won S.Y."/>
            <person name="Oh T.-J."/>
            <person name="Yu Y."/>
            <person name="Kim N.-H."/>
            <person name="Lee O.R."/>
            <person name="Lee T.-H."/>
            <person name="Bashyal P."/>
            <person name="Kim T.-S."/>
            <person name="Lee W.-H."/>
            <person name="Kawkins C."/>
            <person name="Kim C.-K."/>
            <person name="Kim J.S."/>
            <person name="Ahn B.O."/>
            <person name="Rhee S.Y."/>
            <person name="Sohng J.K."/>
        </authorList>
    </citation>
    <scope>NUCLEOTIDE SEQUENCE</scope>
    <source>
        <tissue evidence="1">Leaf</tissue>
    </source>
</reference>
<comment type="caution">
    <text evidence="1">The sequence shown here is derived from an EMBL/GenBank/DDBJ whole genome shotgun (WGS) entry which is preliminary data.</text>
</comment>
<sequence>MKDLEGESGRLIRQASADVVFLRKLSLKKRDGEGEDYFSPFCTIRSRSVSQYHGDDINYAAYRQNYLKLYSPFADQKRKTNKCFIFKYSKQDKPQTSSPSPRPASSFLHTLVRLFRRALSLLMSQKPL</sequence>
<keyword evidence="2" id="KW-1185">Reference proteome</keyword>
<evidence type="ECO:0000313" key="1">
    <source>
        <dbReference type="EMBL" id="KAF7828805.1"/>
    </source>
</evidence>
<name>A0A834TZA8_9FABA</name>
<dbReference type="EMBL" id="JAAIUW010000006">
    <property type="protein sequence ID" value="KAF7828805.1"/>
    <property type="molecule type" value="Genomic_DNA"/>
</dbReference>
<dbReference type="Proteomes" id="UP000634136">
    <property type="component" value="Unassembled WGS sequence"/>
</dbReference>
<organism evidence="1 2">
    <name type="scientific">Senna tora</name>
    <dbReference type="NCBI Taxonomy" id="362788"/>
    <lineage>
        <taxon>Eukaryota</taxon>
        <taxon>Viridiplantae</taxon>
        <taxon>Streptophyta</taxon>
        <taxon>Embryophyta</taxon>
        <taxon>Tracheophyta</taxon>
        <taxon>Spermatophyta</taxon>
        <taxon>Magnoliopsida</taxon>
        <taxon>eudicotyledons</taxon>
        <taxon>Gunneridae</taxon>
        <taxon>Pentapetalae</taxon>
        <taxon>rosids</taxon>
        <taxon>fabids</taxon>
        <taxon>Fabales</taxon>
        <taxon>Fabaceae</taxon>
        <taxon>Caesalpinioideae</taxon>
        <taxon>Cassia clade</taxon>
        <taxon>Senna</taxon>
    </lineage>
</organism>